<comment type="caution">
    <text evidence="2">The sequence shown here is derived from an EMBL/GenBank/DDBJ whole genome shotgun (WGS) entry which is preliminary data.</text>
</comment>
<feature type="compositionally biased region" description="Acidic residues" evidence="1">
    <location>
        <begin position="114"/>
        <end position="123"/>
    </location>
</feature>
<dbReference type="Proteomes" id="UP001234354">
    <property type="component" value="Unassembled WGS sequence"/>
</dbReference>
<proteinExistence type="predicted"/>
<gene>
    <name evidence="2" type="ORF">QE383_000070</name>
</gene>
<dbReference type="AlphaFoldDB" id="A0AAW8G725"/>
<dbReference type="EMBL" id="JAUTBB010000001">
    <property type="protein sequence ID" value="MDQ1117762.1"/>
    <property type="molecule type" value="Genomic_DNA"/>
</dbReference>
<protein>
    <submittedName>
        <fullName evidence="2">Uncharacterized protein</fullName>
    </submittedName>
</protein>
<reference evidence="2" key="1">
    <citation type="submission" date="2023-07" db="EMBL/GenBank/DDBJ databases">
        <title>Functional and genomic diversity of the sorghum phyllosphere microbiome.</title>
        <authorList>
            <person name="Shade A."/>
        </authorList>
    </citation>
    <scope>NUCLEOTIDE SEQUENCE</scope>
    <source>
        <strain evidence="2">SORGH_AS_0908</strain>
    </source>
</reference>
<accession>A0AAW8G725</accession>
<dbReference type="InterPro" id="IPR046170">
    <property type="entry name" value="DUF6172"/>
</dbReference>
<evidence type="ECO:0000313" key="2">
    <source>
        <dbReference type="EMBL" id="MDQ1117762.1"/>
    </source>
</evidence>
<name>A0AAW8G725_9GAMM</name>
<evidence type="ECO:0000313" key="3">
    <source>
        <dbReference type="Proteomes" id="UP001234354"/>
    </source>
</evidence>
<feature type="region of interest" description="Disordered" evidence="1">
    <location>
        <begin position="98"/>
        <end position="123"/>
    </location>
</feature>
<organism evidence="2 3">
    <name type="scientific">Pseudoxanthomonas winnipegensis</name>
    <dbReference type="NCBI Taxonomy" id="2480810"/>
    <lineage>
        <taxon>Bacteria</taxon>
        <taxon>Pseudomonadati</taxon>
        <taxon>Pseudomonadota</taxon>
        <taxon>Gammaproteobacteria</taxon>
        <taxon>Lysobacterales</taxon>
        <taxon>Lysobacteraceae</taxon>
        <taxon>Pseudoxanthomonas</taxon>
    </lineage>
</organism>
<evidence type="ECO:0000256" key="1">
    <source>
        <dbReference type="SAM" id="MobiDB-lite"/>
    </source>
</evidence>
<dbReference type="Pfam" id="PF19669">
    <property type="entry name" value="DUF6172"/>
    <property type="match status" value="1"/>
</dbReference>
<sequence>MPGPPVDHAMRKTYHLDIEGRHPERLLEAAKHDIRKYLKRERRKPLPAGADIWDFDARFGQDEAGAQPLQLTELIRAIDQHVAAGAVQFYVELLRKPGNRNARPRGRDGAAAADEGEDLYDGD</sequence>